<accession>A0A8H4A0I8</accession>
<comment type="caution">
    <text evidence="2">The sequence shown here is derived from an EMBL/GenBank/DDBJ whole genome shotgun (WGS) entry which is preliminary data.</text>
</comment>
<evidence type="ECO:0000313" key="3">
    <source>
        <dbReference type="Proteomes" id="UP000439903"/>
    </source>
</evidence>
<evidence type="ECO:0000256" key="1">
    <source>
        <dbReference type="SAM" id="MobiDB-lite"/>
    </source>
</evidence>
<sequence length="106" mass="12274">MKILQKPHKKVQQIVSITIVPKERKLKANLRKKLVLVQGKKKAKKKLIYKFLVQNPQESSSKRHEEIPQESSPKTLRKIHKKILQNPYKKVQQIVSTNDGTKGTKA</sequence>
<proteinExistence type="predicted"/>
<name>A0A8H4A0I8_GIGMA</name>
<feature type="region of interest" description="Disordered" evidence="1">
    <location>
        <begin position="57"/>
        <end position="84"/>
    </location>
</feature>
<protein>
    <submittedName>
        <fullName evidence="2">Uncharacterized protein</fullName>
    </submittedName>
</protein>
<dbReference type="EMBL" id="WTPW01002676">
    <property type="protein sequence ID" value="KAF0371508.1"/>
    <property type="molecule type" value="Genomic_DNA"/>
</dbReference>
<reference evidence="2 3" key="1">
    <citation type="journal article" date="2019" name="Environ. Microbiol.">
        <title>At the nexus of three kingdoms: the genome of the mycorrhizal fungus Gigaspora margarita provides insights into plant, endobacterial and fungal interactions.</title>
        <authorList>
            <person name="Venice F."/>
            <person name="Ghignone S."/>
            <person name="Salvioli di Fossalunga A."/>
            <person name="Amselem J."/>
            <person name="Novero M."/>
            <person name="Xianan X."/>
            <person name="Sedzielewska Toro K."/>
            <person name="Morin E."/>
            <person name="Lipzen A."/>
            <person name="Grigoriev I.V."/>
            <person name="Henrissat B."/>
            <person name="Martin F.M."/>
            <person name="Bonfante P."/>
        </authorList>
    </citation>
    <scope>NUCLEOTIDE SEQUENCE [LARGE SCALE GENOMIC DNA]</scope>
    <source>
        <strain evidence="2 3">BEG34</strain>
    </source>
</reference>
<dbReference type="AlphaFoldDB" id="A0A8H4A0I8"/>
<evidence type="ECO:0000313" key="2">
    <source>
        <dbReference type="EMBL" id="KAF0371508.1"/>
    </source>
</evidence>
<gene>
    <name evidence="2" type="ORF">F8M41_013177</name>
</gene>
<dbReference type="Proteomes" id="UP000439903">
    <property type="component" value="Unassembled WGS sequence"/>
</dbReference>
<keyword evidence="3" id="KW-1185">Reference proteome</keyword>
<organism evidence="2 3">
    <name type="scientific">Gigaspora margarita</name>
    <dbReference type="NCBI Taxonomy" id="4874"/>
    <lineage>
        <taxon>Eukaryota</taxon>
        <taxon>Fungi</taxon>
        <taxon>Fungi incertae sedis</taxon>
        <taxon>Mucoromycota</taxon>
        <taxon>Glomeromycotina</taxon>
        <taxon>Glomeromycetes</taxon>
        <taxon>Diversisporales</taxon>
        <taxon>Gigasporaceae</taxon>
        <taxon>Gigaspora</taxon>
    </lineage>
</organism>